<sequence length="44" mass="5195">MCRHSTIHTLREIMEIEICVNIFSEISKVILELFQIFEACVKVK</sequence>
<accession>A0A0A9I3B1</accession>
<dbReference type="AlphaFoldDB" id="A0A0A9I3B1"/>
<name>A0A0A9I3B1_ARUDO</name>
<proteinExistence type="predicted"/>
<evidence type="ECO:0000313" key="1">
    <source>
        <dbReference type="EMBL" id="JAE39633.1"/>
    </source>
</evidence>
<organism evidence="1">
    <name type="scientific">Arundo donax</name>
    <name type="common">Giant reed</name>
    <name type="synonym">Donax arundinaceus</name>
    <dbReference type="NCBI Taxonomy" id="35708"/>
    <lineage>
        <taxon>Eukaryota</taxon>
        <taxon>Viridiplantae</taxon>
        <taxon>Streptophyta</taxon>
        <taxon>Embryophyta</taxon>
        <taxon>Tracheophyta</taxon>
        <taxon>Spermatophyta</taxon>
        <taxon>Magnoliopsida</taxon>
        <taxon>Liliopsida</taxon>
        <taxon>Poales</taxon>
        <taxon>Poaceae</taxon>
        <taxon>PACMAD clade</taxon>
        <taxon>Arundinoideae</taxon>
        <taxon>Arundineae</taxon>
        <taxon>Arundo</taxon>
    </lineage>
</organism>
<dbReference type="EMBL" id="GBRH01158263">
    <property type="protein sequence ID" value="JAE39633.1"/>
    <property type="molecule type" value="Transcribed_RNA"/>
</dbReference>
<reference evidence="1" key="1">
    <citation type="submission" date="2014-09" db="EMBL/GenBank/DDBJ databases">
        <authorList>
            <person name="Magalhaes I.L.F."/>
            <person name="Oliveira U."/>
            <person name="Santos F.R."/>
            <person name="Vidigal T.H.D.A."/>
            <person name="Brescovit A.D."/>
            <person name="Santos A.J."/>
        </authorList>
    </citation>
    <scope>NUCLEOTIDE SEQUENCE</scope>
    <source>
        <tissue evidence="1">Shoot tissue taken approximately 20 cm above the soil surface</tissue>
    </source>
</reference>
<protein>
    <submittedName>
        <fullName evidence="1">Uncharacterized protein</fullName>
    </submittedName>
</protein>
<reference evidence="1" key="2">
    <citation type="journal article" date="2015" name="Data Brief">
        <title>Shoot transcriptome of the giant reed, Arundo donax.</title>
        <authorList>
            <person name="Barrero R.A."/>
            <person name="Guerrero F.D."/>
            <person name="Moolhuijzen P."/>
            <person name="Goolsby J.A."/>
            <person name="Tidwell J."/>
            <person name="Bellgard S.E."/>
            <person name="Bellgard M.I."/>
        </authorList>
    </citation>
    <scope>NUCLEOTIDE SEQUENCE</scope>
    <source>
        <tissue evidence="1">Shoot tissue taken approximately 20 cm above the soil surface</tissue>
    </source>
</reference>